<feature type="region of interest" description="Disordered" evidence="3">
    <location>
        <begin position="104"/>
        <end position="194"/>
    </location>
</feature>
<keyword evidence="1 2" id="KW-0694">RNA-binding</keyword>
<feature type="compositionally biased region" description="Polar residues" evidence="3">
    <location>
        <begin position="322"/>
        <end position="334"/>
    </location>
</feature>
<feature type="region of interest" description="Disordered" evidence="3">
    <location>
        <begin position="350"/>
        <end position="378"/>
    </location>
</feature>
<evidence type="ECO:0000313" key="5">
    <source>
        <dbReference type="Proteomes" id="UP000694888"/>
    </source>
</evidence>
<gene>
    <name evidence="6" type="primary">LOC101854375</name>
</gene>
<dbReference type="Proteomes" id="UP000694888">
    <property type="component" value="Unplaced"/>
</dbReference>
<dbReference type="CDD" id="cd12681">
    <property type="entry name" value="RRM_SKAR"/>
    <property type="match status" value="1"/>
</dbReference>
<proteinExistence type="predicted"/>
<feature type="region of interest" description="Disordered" evidence="3">
    <location>
        <begin position="17"/>
        <end position="45"/>
    </location>
</feature>
<dbReference type="InterPro" id="IPR034784">
    <property type="entry name" value="PDIP3_RRM"/>
</dbReference>
<dbReference type="InterPro" id="IPR035979">
    <property type="entry name" value="RBD_domain_sf"/>
</dbReference>
<reference evidence="6" key="1">
    <citation type="submission" date="2025-08" db="UniProtKB">
        <authorList>
            <consortium name="RefSeq"/>
        </authorList>
    </citation>
    <scope>IDENTIFICATION</scope>
</reference>
<name>A0ABM0K938_APLCA</name>
<dbReference type="PANTHER" id="PTHR19965:SF96">
    <property type="entry name" value="POLYMERASE DELTA-INTERACTING PROTEIN 3"/>
    <property type="match status" value="1"/>
</dbReference>
<dbReference type="Gene3D" id="3.30.70.330">
    <property type="match status" value="1"/>
</dbReference>
<protein>
    <submittedName>
        <fullName evidence="6">Polymerase delta-interacting protein 3 isoform X1</fullName>
    </submittedName>
</protein>
<sequence length="541" mass="57705">MADISLDDFIKTKNVKVRLNNPQAGQRRKPQQRTSAGVGQNVPPQKLQIRKTFDARSKLGPKAVVDARDKIVVIKKGGGGDARNKIVQKQVQKGTFDARSLLQRQAQKAVRKKGPGGPGSGPPPPAFVSKPTPVTAPGPLTRTLSNPNAKSRGQVRATPGGLQVTRPVPSTEVSFTGSSLQVTKRNKPVPGMTPQIADAVPIIQIRNDRYRNPAAPPQPTLSRGGHPHPPAPQYPQPTAYREPGYGEYQEEAAYFEPPPFPQSRGYKDWDNPQYNPSSISVPEIPKVHMSSLKTVEAAGMRPVSYSGGFSQHPPRAPPGAASVSQPSRQLATKTVTPSIKISPAGLKRKPVAAPDVSGPLRLGRGGGPGIDLDPSPNKKSKAAVAEDLEIIDLESDGAVISPLQGYRVMVTNLFNGVTQDDIIELFGAVGPLKKAKLLKPGSAEVVYISKPDAVSAVQKYHSRELDGQPMYVKMTTPVAAVVKKAAGDVDPDITGEALRLYKKSGIGSLPEAPIEIPTIHRALFKAGPPGPNKSVKFTVKI</sequence>
<evidence type="ECO:0000259" key="4">
    <source>
        <dbReference type="PROSITE" id="PS50102"/>
    </source>
</evidence>
<dbReference type="PROSITE" id="PS50102">
    <property type="entry name" value="RRM"/>
    <property type="match status" value="1"/>
</dbReference>
<feature type="compositionally biased region" description="Polar residues" evidence="3">
    <location>
        <begin position="171"/>
        <end position="183"/>
    </location>
</feature>
<dbReference type="InterPro" id="IPR000504">
    <property type="entry name" value="RRM_dom"/>
</dbReference>
<feature type="region of interest" description="Disordered" evidence="3">
    <location>
        <begin position="255"/>
        <end position="281"/>
    </location>
</feature>
<feature type="region of interest" description="Disordered" evidence="3">
    <location>
        <begin position="210"/>
        <end position="242"/>
    </location>
</feature>
<dbReference type="RefSeq" id="XP_005111814.1">
    <property type="nucleotide sequence ID" value="XM_005111757.3"/>
</dbReference>
<dbReference type="InterPro" id="IPR051229">
    <property type="entry name" value="ALYREF_mRNA_export"/>
</dbReference>
<dbReference type="SUPFAM" id="SSF54928">
    <property type="entry name" value="RNA-binding domain, RBD"/>
    <property type="match status" value="1"/>
</dbReference>
<evidence type="ECO:0000313" key="6">
    <source>
        <dbReference type="RefSeq" id="XP_005111814.1"/>
    </source>
</evidence>
<feature type="region of interest" description="Disordered" evidence="3">
    <location>
        <begin position="306"/>
        <end position="334"/>
    </location>
</feature>
<accession>A0ABM0K938</accession>
<dbReference type="Pfam" id="PF00076">
    <property type="entry name" value="RRM_1"/>
    <property type="match status" value="1"/>
</dbReference>
<dbReference type="SMART" id="SM00360">
    <property type="entry name" value="RRM"/>
    <property type="match status" value="1"/>
</dbReference>
<evidence type="ECO:0000256" key="3">
    <source>
        <dbReference type="SAM" id="MobiDB-lite"/>
    </source>
</evidence>
<dbReference type="PANTHER" id="PTHR19965">
    <property type="entry name" value="RNA AND EXPORT FACTOR BINDING PROTEIN"/>
    <property type="match status" value="1"/>
</dbReference>
<feature type="domain" description="RRM" evidence="4">
    <location>
        <begin position="406"/>
        <end position="477"/>
    </location>
</feature>
<feature type="compositionally biased region" description="Polar residues" evidence="3">
    <location>
        <begin position="142"/>
        <end position="151"/>
    </location>
</feature>
<evidence type="ECO:0000256" key="1">
    <source>
        <dbReference type="ARBA" id="ARBA00022884"/>
    </source>
</evidence>
<dbReference type="GeneID" id="101854375"/>
<keyword evidence="5" id="KW-1185">Reference proteome</keyword>
<dbReference type="InterPro" id="IPR012677">
    <property type="entry name" value="Nucleotide-bd_a/b_plait_sf"/>
</dbReference>
<organism evidence="5 6">
    <name type="scientific">Aplysia californica</name>
    <name type="common">California sea hare</name>
    <dbReference type="NCBI Taxonomy" id="6500"/>
    <lineage>
        <taxon>Eukaryota</taxon>
        <taxon>Metazoa</taxon>
        <taxon>Spiralia</taxon>
        <taxon>Lophotrochozoa</taxon>
        <taxon>Mollusca</taxon>
        <taxon>Gastropoda</taxon>
        <taxon>Heterobranchia</taxon>
        <taxon>Euthyneura</taxon>
        <taxon>Tectipleura</taxon>
        <taxon>Aplysiida</taxon>
        <taxon>Aplysioidea</taxon>
        <taxon>Aplysiidae</taxon>
        <taxon>Aplysia</taxon>
    </lineage>
</organism>
<evidence type="ECO:0000256" key="2">
    <source>
        <dbReference type="PROSITE-ProRule" id="PRU00176"/>
    </source>
</evidence>